<organism evidence="24 25">
    <name type="scientific">Azotobacter beijerinckii</name>
    <dbReference type="NCBI Taxonomy" id="170623"/>
    <lineage>
        <taxon>Bacteria</taxon>
        <taxon>Pseudomonadati</taxon>
        <taxon>Pseudomonadota</taxon>
        <taxon>Gammaproteobacteria</taxon>
        <taxon>Pseudomonadales</taxon>
        <taxon>Pseudomonadaceae</taxon>
        <taxon>Azotobacter</taxon>
    </lineage>
</organism>
<keyword evidence="11" id="KW-0406">Ion transport</keyword>
<evidence type="ECO:0000259" key="23">
    <source>
        <dbReference type="Pfam" id="PF07715"/>
    </source>
</evidence>
<dbReference type="InterPro" id="IPR037066">
    <property type="entry name" value="Plug_dom_sf"/>
</dbReference>
<dbReference type="Pfam" id="PF07715">
    <property type="entry name" value="Plug"/>
    <property type="match status" value="1"/>
</dbReference>
<evidence type="ECO:0000313" key="24">
    <source>
        <dbReference type="EMBL" id="SEI44318.1"/>
    </source>
</evidence>
<comment type="function">
    <text evidence="17">Transports the metallophore pseudopaline, which is involved in the acquisition of nickel and zinc, and thus enables bacterial growth inside the host, where metal access is limited. Is probably involved in the import of pseudopaline-metal complexes.</text>
</comment>
<dbReference type="InterPro" id="IPR010105">
    <property type="entry name" value="TonB_sidphr_rcpt"/>
</dbReference>
<keyword evidence="15" id="KW-0675">Receptor</keyword>
<evidence type="ECO:0000256" key="8">
    <source>
        <dbReference type="ARBA" id="ARBA00022729"/>
    </source>
</evidence>
<keyword evidence="16 19" id="KW-0998">Cell outer membrane</keyword>
<accession>A0A1H6QKT3</accession>
<dbReference type="Proteomes" id="UP000199005">
    <property type="component" value="Unassembled WGS sequence"/>
</dbReference>
<keyword evidence="14 19" id="KW-0472">Membrane</keyword>
<evidence type="ECO:0000256" key="4">
    <source>
        <dbReference type="ARBA" id="ARBA00022452"/>
    </source>
</evidence>
<keyword evidence="12 20" id="KW-0798">TonB box</keyword>
<evidence type="ECO:0000256" key="14">
    <source>
        <dbReference type="ARBA" id="ARBA00023136"/>
    </source>
</evidence>
<sequence length="744" mass="82820">MRLSNHPWGPSAPFARRRLAVALLCTLGLGAAPAPAAEEGEEGDGTLELEQVSVVGEADSRPVGPDTGYTARRTLAATKTDTPLSEIPRSVSITTEQQMRDRKVVSVSDALRYTAGVQAGYFGEDNKQDWFIIRGFKQANNGLYRDGNRVHSSGFFSWQIDPFLLERVEVLKGAASVLYGQNPPGGAINLVSKRAPSTAFGEVGVQYGSYDHKQLTLDMGGPLDDEGRILYRITALSRDNGTQVDHVNAERMLFAPTMTFNFTDDTSLTLRASLDRDNSDPMLQFLPSEGSLTHSAANGQIDDEDAVGDPSYEKFERHQYSFGYEFSHRFNDAWSFQQNLRYGRMDVELRQMYSAGYLNDLLPGADPSRRLLMRGLSNADGQSESISVDNRLLYKWEGNRLKSTLLMGLDYQKLDIDDKDYASDPLVLSPIDIYNPSYGGRVSLVNYSLQSVTDADLQDFRTRFDQLGLYLQEQLKLDDHWVLLLGGRYDKSRADIDNRTTGVNKNVRDEEFTWNAGLAYLFDNGLTPYVSYSEFFLPVAEVNGRTGDPFKPEEGEQWEAGIKYQPPGFDGSFNLAVFEMTQSNVRKNTAGGIQTQLGEVRSKGIEFEAVANVTERLSLTGSMTYLDVETTKSARADERGKTPSSVADRMASLWAVYTFRGGPLDGLALGSGARYTGNSWGDNTETMEVPSYTLYDAMASYSWDAVKLQLNATNVTDKKYIATCDYYCYYGNRRNVTASLTYSW</sequence>
<keyword evidence="7 19" id="KW-0812">Transmembrane</keyword>
<dbReference type="Gene3D" id="2.40.170.20">
    <property type="entry name" value="TonB-dependent receptor, beta-barrel domain"/>
    <property type="match status" value="1"/>
</dbReference>
<keyword evidence="8 21" id="KW-0732">Signal</keyword>
<evidence type="ECO:0000256" key="21">
    <source>
        <dbReference type="SAM" id="SignalP"/>
    </source>
</evidence>
<dbReference type="PANTHER" id="PTHR32552">
    <property type="entry name" value="FERRICHROME IRON RECEPTOR-RELATED"/>
    <property type="match status" value="1"/>
</dbReference>
<evidence type="ECO:0000256" key="18">
    <source>
        <dbReference type="ARBA" id="ARBA00072467"/>
    </source>
</evidence>
<evidence type="ECO:0000256" key="2">
    <source>
        <dbReference type="ARBA" id="ARBA00009810"/>
    </source>
</evidence>
<name>A0A1H6QKT3_9GAMM</name>
<evidence type="ECO:0000256" key="16">
    <source>
        <dbReference type="ARBA" id="ARBA00023237"/>
    </source>
</evidence>
<evidence type="ECO:0000256" key="7">
    <source>
        <dbReference type="ARBA" id="ARBA00022692"/>
    </source>
</evidence>
<keyword evidence="13" id="KW-0921">Nickel transport</keyword>
<keyword evidence="4 19" id="KW-1134">Transmembrane beta strand</keyword>
<dbReference type="GO" id="GO:0009279">
    <property type="term" value="C:cell outer membrane"/>
    <property type="evidence" value="ECO:0007669"/>
    <property type="project" value="UniProtKB-SubCell"/>
</dbReference>
<evidence type="ECO:0000256" key="20">
    <source>
        <dbReference type="RuleBase" id="RU003357"/>
    </source>
</evidence>
<comment type="subcellular location">
    <subcellularLocation>
        <location evidence="1 19">Cell outer membrane</location>
        <topology evidence="1 19">Multi-pass membrane protein</topology>
    </subcellularLocation>
</comment>
<keyword evidence="6" id="KW-0533">Nickel</keyword>
<dbReference type="PANTHER" id="PTHR32552:SF68">
    <property type="entry name" value="FERRICHROME OUTER MEMBRANE TRANSPORTER_PHAGE RECEPTOR"/>
    <property type="match status" value="1"/>
</dbReference>
<evidence type="ECO:0000256" key="5">
    <source>
        <dbReference type="ARBA" id="ARBA00022496"/>
    </source>
</evidence>
<dbReference type="GO" id="GO:0015675">
    <property type="term" value="P:nickel cation transport"/>
    <property type="evidence" value="ECO:0007669"/>
    <property type="project" value="UniProtKB-KW"/>
</dbReference>
<proteinExistence type="inferred from homology"/>
<evidence type="ECO:0000256" key="6">
    <source>
        <dbReference type="ARBA" id="ARBA00022596"/>
    </source>
</evidence>
<evidence type="ECO:0000256" key="9">
    <source>
        <dbReference type="ARBA" id="ARBA00022906"/>
    </source>
</evidence>
<dbReference type="PROSITE" id="PS52016">
    <property type="entry name" value="TONB_DEPENDENT_REC_3"/>
    <property type="match status" value="1"/>
</dbReference>
<protein>
    <recommendedName>
        <fullName evidence="18">Metal-pseudopaline receptor CntO</fullName>
    </recommendedName>
</protein>
<evidence type="ECO:0000256" key="1">
    <source>
        <dbReference type="ARBA" id="ARBA00004571"/>
    </source>
</evidence>
<feature type="domain" description="TonB-dependent receptor plug" evidence="23">
    <location>
        <begin position="84"/>
        <end position="187"/>
    </location>
</feature>
<feature type="domain" description="TonB-dependent receptor-like beta-barrel" evidence="22">
    <location>
        <begin position="262"/>
        <end position="715"/>
    </location>
</feature>
<dbReference type="AlphaFoldDB" id="A0A1H6QKT3"/>
<dbReference type="FunFam" id="2.40.170.20:FF:000005">
    <property type="entry name" value="TonB-dependent siderophore receptor"/>
    <property type="match status" value="1"/>
</dbReference>
<dbReference type="InterPro" id="IPR036942">
    <property type="entry name" value="Beta-barrel_TonB_sf"/>
</dbReference>
<feature type="signal peptide" evidence="21">
    <location>
        <begin position="1"/>
        <end position="36"/>
    </location>
</feature>
<keyword evidence="5" id="KW-0410">Iron transport</keyword>
<dbReference type="Gene3D" id="2.170.130.10">
    <property type="entry name" value="TonB-dependent receptor, plug domain"/>
    <property type="match status" value="1"/>
</dbReference>
<evidence type="ECO:0000259" key="22">
    <source>
        <dbReference type="Pfam" id="PF00593"/>
    </source>
</evidence>
<gene>
    <name evidence="24" type="ORF">SAMN04244579_00491</name>
</gene>
<dbReference type="EMBL" id="FNYO01000004">
    <property type="protein sequence ID" value="SEI44318.1"/>
    <property type="molecule type" value="Genomic_DNA"/>
</dbReference>
<evidence type="ECO:0000256" key="17">
    <source>
        <dbReference type="ARBA" id="ARBA00056786"/>
    </source>
</evidence>
<comment type="similarity">
    <text evidence="2 19 20">Belongs to the TonB-dependent receptor family.</text>
</comment>
<dbReference type="GO" id="GO:0015891">
    <property type="term" value="P:siderophore transport"/>
    <property type="evidence" value="ECO:0007669"/>
    <property type="project" value="InterPro"/>
</dbReference>
<evidence type="ECO:0000256" key="3">
    <source>
        <dbReference type="ARBA" id="ARBA00022448"/>
    </source>
</evidence>
<dbReference type="InterPro" id="IPR000531">
    <property type="entry name" value="Beta-barrel_TonB"/>
</dbReference>
<dbReference type="GO" id="GO:0006829">
    <property type="term" value="P:zinc ion transport"/>
    <property type="evidence" value="ECO:0007669"/>
    <property type="project" value="UniProtKB-KW"/>
</dbReference>
<evidence type="ECO:0000256" key="19">
    <source>
        <dbReference type="PROSITE-ProRule" id="PRU01360"/>
    </source>
</evidence>
<evidence type="ECO:0000256" key="15">
    <source>
        <dbReference type="ARBA" id="ARBA00023170"/>
    </source>
</evidence>
<dbReference type="InterPro" id="IPR039426">
    <property type="entry name" value="TonB-dep_rcpt-like"/>
</dbReference>
<evidence type="ECO:0000256" key="13">
    <source>
        <dbReference type="ARBA" id="ARBA00023112"/>
    </source>
</evidence>
<dbReference type="GO" id="GO:0015344">
    <property type="term" value="F:siderophore uptake transmembrane transporter activity"/>
    <property type="evidence" value="ECO:0007669"/>
    <property type="project" value="TreeGrafter"/>
</dbReference>
<keyword evidence="9" id="KW-0862">Zinc</keyword>
<keyword evidence="9" id="KW-0864">Zinc transport</keyword>
<dbReference type="InterPro" id="IPR012910">
    <property type="entry name" value="Plug_dom"/>
</dbReference>
<evidence type="ECO:0000256" key="10">
    <source>
        <dbReference type="ARBA" id="ARBA00023004"/>
    </source>
</evidence>
<feature type="chain" id="PRO_5011491126" description="Metal-pseudopaline receptor CntO" evidence="21">
    <location>
        <begin position="37"/>
        <end position="744"/>
    </location>
</feature>
<evidence type="ECO:0000313" key="25">
    <source>
        <dbReference type="Proteomes" id="UP000199005"/>
    </source>
</evidence>
<dbReference type="CDD" id="cd01347">
    <property type="entry name" value="ligand_gated_channel"/>
    <property type="match status" value="1"/>
</dbReference>
<keyword evidence="10" id="KW-0408">Iron</keyword>
<evidence type="ECO:0000256" key="11">
    <source>
        <dbReference type="ARBA" id="ARBA00023065"/>
    </source>
</evidence>
<dbReference type="FunFam" id="2.170.130.10:FF:000001">
    <property type="entry name" value="Catecholate siderophore TonB-dependent receptor"/>
    <property type="match status" value="1"/>
</dbReference>
<dbReference type="STRING" id="170623.SAMN04244579_00491"/>
<dbReference type="Pfam" id="PF00593">
    <property type="entry name" value="TonB_dep_Rec_b-barrel"/>
    <property type="match status" value="1"/>
</dbReference>
<evidence type="ECO:0000256" key="12">
    <source>
        <dbReference type="ARBA" id="ARBA00023077"/>
    </source>
</evidence>
<dbReference type="SUPFAM" id="SSF56935">
    <property type="entry name" value="Porins"/>
    <property type="match status" value="1"/>
</dbReference>
<keyword evidence="3 19" id="KW-0813">Transport</keyword>
<dbReference type="GO" id="GO:0038023">
    <property type="term" value="F:signaling receptor activity"/>
    <property type="evidence" value="ECO:0007669"/>
    <property type="project" value="InterPro"/>
</dbReference>
<dbReference type="NCBIfam" id="TIGR01783">
    <property type="entry name" value="TonB-siderophor"/>
    <property type="match status" value="1"/>
</dbReference>
<reference evidence="24 25" key="1">
    <citation type="submission" date="2016-10" db="EMBL/GenBank/DDBJ databases">
        <authorList>
            <person name="de Groot N.N."/>
        </authorList>
    </citation>
    <scope>NUCLEOTIDE SEQUENCE [LARGE SCALE GENOMIC DNA]</scope>
    <source>
        <strain evidence="24 25">DSM 1041</strain>
    </source>
</reference>